<dbReference type="KEGG" id="mar:MAE_35190"/>
<dbReference type="EMBL" id="AP009552">
    <property type="protein sequence ID" value="BAG03341.1"/>
    <property type="molecule type" value="Genomic_DNA"/>
</dbReference>
<dbReference type="EnsemblBacteria" id="BAG03341">
    <property type="protein sequence ID" value="BAG03341"/>
    <property type="gene ID" value="MAE_35190"/>
</dbReference>
<feature type="compositionally biased region" description="Low complexity" evidence="1">
    <location>
        <begin position="16"/>
        <end position="38"/>
    </location>
</feature>
<protein>
    <submittedName>
        <fullName evidence="2">Uncharacterized protein</fullName>
    </submittedName>
</protein>
<dbReference type="HOGENOM" id="CLU_2826310_0_0_3"/>
<dbReference type="Proteomes" id="UP000001510">
    <property type="component" value="Chromosome"/>
</dbReference>
<dbReference type="AlphaFoldDB" id="B0JMQ6"/>
<evidence type="ECO:0000256" key="1">
    <source>
        <dbReference type="SAM" id="MobiDB-lite"/>
    </source>
</evidence>
<feature type="region of interest" description="Disordered" evidence="1">
    <location>
        <begin position="1"/>
        <end position="51"/>
    </location>
</feature>
<evidence type="ECO:0000313" key="2">
    <source>
        <dbReference type="EMBL" id="BAG03341.1"/>
    </source>
</evidence>
<dbReference type="BioCyc" id="MAER449447:MAE_RS15235-MONOMER"/>
<gene>
    <name evidence="2" type="ordered locus">MAE_35190</name>
</gene>
<sequence>MNYELGRWGSGEIELKPQNPKTPTPKTCLLSPDSCRPPSADRRPPPADRLISTSNLNYEQLIQQGF</sequence>
<dbReference type="STRING" id="449447.MAE_35190"/>
<proteinExistence type="predicted"/>
<evidence type="ECO:0000313" key="3">
    <source>
        <dbReference type="Proteomes" id="UP000001510"/>
    </source>
</evidence>
<reference evidence="2 3" key="1">
    <citation type="journal article" date="2007" name="DNA Res.">
        <title>Complete genomic structure of the bloom-forming toxic cyanobacterium Microcystis aeruginosa NIES-843.</title>
        <authorList>
            <person name="Kaneko T."/>
            <person name="Nakajima N."/>
            <person name="Okamoto S."/>
            <person name="Suzuki I."/>
            <person name="Tanabe Y."/>
            <person name="Tamaoki M."/>
            <person name="Nakamura Y."/>
            <person name="Kasai F."/>
            <person name="Watanabe A."/>
            <person name="Kawashima K."/>
            <person name="Kishida Y."/>
            <person name="Ono A."/>
            <person name="Shimizu Y."/>
            <person name="Takahashi C."/>
            <person name="Minami C."/>
            <person name="Fujishiro T."/>
            <person name="Kohara M."/>
            <person name="Katoh M."/>
            <person name="Nakazaki N."/>
            <person name="Nakayama S."/>
            <person name="Yamada M."/>
            <person name="Tabata S."/>
            <person name="Watanabe M.M."/>
        </authorList>
    </citation>
    <scope>NUCLEOTIDE SEQUENCE [LARGE SCALE GENOMIC DNA]</scope>
    <source>
        <strain evidence="3">NIES-843 / IAM M-247</strain>
    </source>
</reference>
<accession>B0JMQ6</accession>
<organism evidence="2 3">
    <name type="scientific">Microcystis aeruginosa (strain NIES-843 / IAM M-2473)</name>
    <dbReference type="NCBI Taxonomy" id="449447"/>
    <lineage>
        <taxon>Bacteria</taxon>
        <taxon>Bacillati</taxon>
        <taxon>Cyanobacteriota</taxon>
        <taxon>Cyanophyceae</taxon>
        <taxon>Oscillatoriophycideae</taxon>
        <taxon>Chroococcales</taxon>
        <taxon>Microcystaceae</taxon>
        <taxon>Microcystis</taxon>
    </lineage>
</organism>
<keyword evidence="3" id="KW-1185">Reference proteome</keyword>
<dbReference type="PaxDb" id="449447-MAE_35190"/>
<name>B0JMQ6_MICAN</name>